<dbReference type="EMBL" id="JALGBH010000001">
    <property type="protein sequence ID" value="MCJ0741954.1"/>
    <property type="molecule type" value="Genomic_DNA"/>
</dbReference>
<dbReference type="InterPro" id="IPR046535">
    <property type="entry name" value="DUF6600"/>
</dbReference>
<dbReference type="Proteomes" id="UP001165460">
    <property type="component" value="Unassembled WGS sequence"/>
</dbReference>
<evidence type="ECO:0000256" key="1">
    <source>
        <dbReference type="SAM" id="MobiDB-lite"/>
    </source>
</evidence>
<feature type="compositionally biased region" description="Basic and acidic residues" evidence="1">
    <location>
        <begin position="274"/>
        <end position="292"/>
    </location>
</feature>
<feature type="compositionally biased region" description="Basic and acidic residues" evidence="1">
    <location>
        <begin position="426"/>
        <end position="437"/>
    </location>
</feature>
<feature type="chain" id="PRO_5046191005" description="BcpO-related WXXGXW repeat protein" evidence="2">
    <location>
        <begin position="28"/>
        <end position="437"/>
    </location>
</feature>
<feature type="compositionally biased region" description="Low complexity" evidence="1">
    <location>
        <begin position="412"/>
        <end position="425"/>
    </location>
</feature>
<proteinExistence type="predicted"/>
<feature type="region of interest" description="Disordered" evidence="1">
    <location>
        <begin position="274"/>
        <end position="437"/>
    </location>
</feature>
<evidence type="ECO:0008006" key="5">
    <source>
        <dbReference type="Google" id="ProtNLM"/>
    </source>
</evidence>
<dbReference type="RefSeq" id="WP_243359802.1">
    <property type="nucleotide sequence ID" value="NZ_JALGBH010000001.1"/>
</dbReference>
<feature type="compositionally biased region" description="Basic and acidic residues" evidence="1">
    <location>
        <begin position="314"/>
        <end position="324"/>
    </location>
</feature>
<feature type="signal peptide" evidence="2">
    <location>
        <begin position="1"/>
        <end position="27"/>
    </location>
</feature>
<sequence length="437" mass="51072">MKRTIKFPAILLGLMLLLFGTTQRVSAQYEDVSLQSFYDELSPYGIWINDPDYGYVWRPDVDQSEFRPYYSNGRWVMTEYGNTWVSNYDWGWAPFHYGRWVYNRYNSWIWIPDTVWGPAWVTWRSGGGYYGWAPMGPSININISFGRPYRLPDFCWNFIPQRDIYYSSFPRYYSRRNTVYIQNTVIINNTYVRNSRTYYTGPRADDIRRATNRDVTVYNINRNSRTGGTRIENNTVNIYNPRPARGSANADRQPAPSRVVDASINRDVIDRSSRVVNTRESRGNEVMNREGRGTQNIDNNMSRNPRQDNGSTMNRERDVNRGREMGNTSVNEQPQRVDRTTNGRGQMVMPPQEDRSNTPQARTFPQRVERTERTEPQRMERPQPRMEAPQPQRVERSQPRMEAPQPQRVERSQSNGNSNRGGESSRSSRGEGRPGRG</sequence>
<feature type="compositionally biased region" description="Basic and acidic residues" evidence="1">
    <location>
        <begin position="367"/>
        <end position="384"/>
    </location>
</feature>
<protein>
    <recommendedName>
        <fullName evidence="5">BcpO-related WXXGXW repeat protein</fullName>
    </recommendedName>
</protein>
<feature type="region of interest" description="Disordered" evidence="1">
    <location>
        <begin position="237"/>
        <end position="258"/>
    </location>
</feature>
<reference evidence="3" key="1">
    <citation type="submission" date="2022-03" db="EMBL/GenBank/DDBJ databases">
        <authorList>
            <person name="Woo C.Y."/>
        </authorList>
    </citation>
    <scope>NUCLEOTIDE SEQUENCE</scope>
    <source>
        <strain evidence="3">CYS-01</strain>
    </source>
</reference>
<evidence type="ECO:0000313" key="4">
    <source>
        <dbReference type="Proteomes" id="UP001165460"/>
    </source>
</evidence>
<evidence type="ECO:0000256" key="2">
    <source>
        <dbReference type="SAM" id="SignalP"/>
    </source>
</evidence>
<keyword evidence="4" id="KW-1185">Reference proteome</keyword>
<feature type="compositionally biased region" description="Polar residues" evidence="1">
    <location>
        <begin position="293"/>
        <end position="313"/>
    </location>
</feature>
<accession>A0ABS9ZV32</accession>
<evidence type="ECO:0000313" key="3">
    <source>
        <dbReference type="EMBL" id="MCJ0741954.1"/>
    </source>
</evidence>
<organism evidence="3 4">
    <name type="scientific">Pedobacter montanisoli</name>
    <dbReference type="NCBI Taxonomy" id="2923277"/>
    <lineage>
        <taxon>Bacteria</taxon>
        <taxon>Pseudomonadati</taxon>
        <taxon>Bacteroidota</taxon>
        <taxon>Sphingobacteriia</taxon>
        <taxon>Sphingobacteriales</taxon>
        <taxon>Sphingobacteriaceae</taxon>
        <taxon>Pedobacter</taxon>
    </lineage>
</organism>
<comment type="caution">
    <text evidence="3">The sequence shown here is derived from an EMBL/GenBank/DDBJ whole genome shotgun (WGS) entry which is preliminary data.</text>
</comment>
<name>A0ABS9ZV32_9SPHI</name>
<keyword evidence="2" id="KW-0732">Signal</keyword>
<gene>
    <name evidence="3" type="ORF">MMF97_04455</name>
</gene>
<dbReference type="Pfam" id="PF20245">
    <property type="entry name" value="DUF6600"/>
    <property type="match status" value="1"/>
</dbReference>